<protein>
    <recommendedName>
        <fullName evidence="3">Lipoprotein</fullName>
    </recommendedName>
</protein>
<evidence type="ECO:0000313" key="2">
    <source>
        <dbReference type="Proteomes" id="UP000008718"/>
    </source>
</evidence>
<dbReference type="PROSITE" id="PS51257">
    <property type="entry name" value="PROKAR_LIPOPROTEIN"/>
    <property type="match status" value="1"/>
</dbReference>
<reference evidence="1 2" key="2">
    <citation type="journal article" date="2011" name="Stand. Genomic Sci.">
        <title>Complete genome sequence of Paludibacter propionicigenes type strain (WB4).</title>
        <authorList>
            <person name="Gronow S."/>
            <person name="Munk C."/>
            <person name="Lapidus A."/>
            <person name="Nolan M."/>
            <person name="Lucas S."/>
            <person name="Hammon N."/>
            <person name="Deshpande S."/>
            <person name="Cheng J.F."/>
            <person name="Tapia R."/>
            <person name="Han C."/>
            <person name="Goodwin L."/>
            <person name="Pitluck S."/>
            <person name="Liolios K."/>
            <person name="Ivanova N."/>
            <person name="Mavromatis K."/>
            <person name="Mikhailova N."/>
            <person name="Pati A."/>
            <person name="Chen A."/>
            <person name="Palaniappan K."/>
            <person name="Land M."/>
            <person name="Hauser L."/>
            <person name="Chang Y.J."/>
            <person name="Jeffries C.D."/>
            <person name="Brambilla E."/>
            <person name="Rohde M."/>
            <person name="Goker M."/>
            <person name="Detter J.C."/>
            <person name="Woyke T."/>
            <person name="Bristow J."/>
            <person name="Eisen J.A."/>
            <person name="Markowitz V."/>
            <person name="Hugenholtz P."/>
            <person name="Kyrpides N.C."/>
            <person name="Klenk H.P."/>
        </authorList>
    </citation>
    <scope>NUCLEOTIDE SEQUENCE [LARGE SCALE GENOMIC DNA]</scope>
    <source>
        <strain evidence="2">DSM 17365 / JCM 13257 / WB4</strain>
    </source>
</reference>
<dbReference type="EMBL" id="CP002345">
    <property type="protein sequence ID" value="ADQ80397.1"/>
    <property type="molecule type" value="Genomic_DNA"/>
</dbReference>
<dbReference type="KEGG" id="ppn:Palpr_2261"/>
<evidence type="ECO:0000313" key="1">
    <source>
        <dbReference type="EMBL" id="ADQ80397.1"/>
    </source>
</evidence>
<keyword evidence="2" id="KW-1185">Reference proteome</keyword>
<sequence>MRIKIISSLFILFLLMGCKNDPQYSRFENHNVPACGITDPLNNLPWLKAYCSEHYNSYSISISIYKNNTTGVNHIVILNTSAENRDKSPSVIWKHVVYTCEGIGVLFNYTEGTVSEGWDAFFLENTLVAKIWEVKENY</sequence>
<name>E4T6Q3_PALPW</name>
<gene>
    <name evidence="1" type="ordered locus">Palpr_2261</name>
</gene>
<dbReference type="HOGENOM" id="CLU_1853253_0_0_10"/>
<accession>E4T6Q3</accession>
<reference key="1">
    <citation type="submission" date="2010-11" db="EMBL/GenBank/DDBJ databases">
        <title>The complete genome of Paludibacter propionicigenes DSM 17365.</title>
        <authorList>
            <consortium name="US DOE Joint Genome Institute (JGI-PGF)"/>
            <person name="Lucas S."/>
            <person name="Copeland A."/>
            <person name="Lapidus A."/>
            <person name="Bruce D."/>
            <person name="Goodwin L."/>
            <person name="Pitluck S."/>
            <person name="Kyrpides N."/>
            <person name="Mavromatis K."/>
            <person name="Ivanova N."/>
            <person name="Munk A.C."/>
            <person name="Brettin T."/>
            <person name="Detter J.C."/>
            <person name="Han C."/>
            <person name="Tapia R."/>
            <person name="Land M."/>
            <person name="Hauser L."/>
            <person name="Markowitz V."/>
            <person name="Cheng J.-F."/>
            <person name="Hugenholtz P."/>
            <person name="Woyke T."/>
            <person name="Wu D."/>
            <person name="Gronow S."/>
            <person name="Wellnitz S."/>
            <person name="Brambilla E."/>
            <person name="Klenk H.-P."/>
            <person name="Eisen J.A."/>
        </authorList>
    </citation>
    <scope>NUCLEOTIDE SEQUENCE</scope>
    <source>
        <strain>WB4</strain>
    </source>
</reference>
<proteinExistence type="predicted"/>
<dbReference type="RefSeq" id="WP_013445766.1">
    <property type="nucleotide sequence ID" value="NC_014734.1"/>
</dbReference>
<organism evidence="1 2">
    <name type="scientific">Paludibacter propionicigenes (strain DSM 17365 / JCM 13257 / WB4)</name>
    <dbReference type="NCBI Taxonomy" id="694427"/>
    <lineage>
        <taxon>Bacteria</taxon>
        <taxon>Pseudomonadati</taxon>
        <taxon>Bacteroidota</taxon>
        <taxon>Bacteroidia</taxon>
        <taxon>Bacteroidales</taxon>
        <taxon>Paludibacteraceae</taxon>
        <taxon>Paludibacter</taxon>
    </lineage>
</organism>
<dbReference type="AlphaFoldDB" id="E4T6Q3"/>
<dbReference type="STRING" id="694427.Palpr_2261"/>
<dbReference type="eggNOG" id="ENOG502ZVP9">
    <property type="taxonomic scope" value="Bacteria"/>
</dbReference>
<dbReference type="Proteomes" id="UP000008718">
    <property type="component" value="Chromosome"/>
</dbReference>
<dbReference type="OrthoDB" id="1098690at2"/>
<evidence type="ECO:0008006" key="3">
    <source>
        <dbReference type="Google" id="ProtNLM"/>
    </source>
</evidence>